<dbReference type="Proteomes" id="UP000295727">
    <property type="component" value="Chromosome 1"/>
</dbReference>
<keyword evidence="3" id="KW-1185">Reference proteome</keyword>
<dbReference type="AlphaFoldDB" id="A0A4P7CTI9"/>
<evidence type="ECO:0000256" key="1">
    <source>
        <dbReference type="SAM" id="MobiDB-lite"/>
    </source>
</evidence>
<dbReference type="OrthoDB" id="8913873at2"/>
<name>A0A4P7CTI9_9BURK</name>
<protein>
    <submittedName>
        <fullName evidence="2">Uncharacterized protein</fullName>
    </submittedName>
</protein>
<dbReference type="RefSeq" id="WP_028216367.1">
    <property type="nucleotide sequence ID" value="NZ_CP038148.1"/>
</dbReference>
<proteinExistence type="predicted"/>
<feature type="compositionally biased region" description="Basic and acidic residues" evidence="1">
    <location>
        <begin position="91"/>
        <end position="102"/>
    </location>
</feature>
<organism evidence="2 3">
    <name type="scientific">Paraburkholderia pallida</name>
    <dbReference type="NCBI Taxonomy" id="2547399"/>
    <lineage>
        <taxon>Bacteria</taxon>
        <taxon>Pseudomonadati</taxon>
        <taxon>Pseudomonadota</taxon>
        <taxon>Betaproteobacteria</taxon>
        <taxon>Burkholderiales</taxon>
        <taxon>Burkholderiaceae</taxon>
        <taxon>Paraburkholderia</taxon>
    </lineage>
</organism>
<reference evidence="2 3" key="1">
    <citation type="submission" date="2019-03" db="EMBL/GenBank/DDBJ databases">
        <title>Paraburkholderia sp. 7MH5, isolated from subtropical forest soil.</title>
        <authorList>
            <person name="Gao Z.-H."/>
            <person name="Qiu L.-H."/>
        </authorList>
    </citation>
    <scope>NUCLEOTIDE SEQUENCE [LARGE SCALE GENOMIC DNA]</scope>
    <source>
        <strain evidence="2 3">7MH5</strain>
    </source>
</reference>
<evidence type="ECO:0000313" key="2">
    <source>
        <dbReference type="EMBL" id="QBQ97581.1"/>
    </source>
</evidence>
<gene>
    <name evidence="2" type="ORF">E1956_10590</name>
</gene>
<evidence type="ECO:0000313" key="3">
    <source>
        <dbReference type="Proteomes" id="UP000295727"/>
    </source>
</evidence>
<feature type="region of interest" description="Disordered" evidence="1">
    <location>
        <begin position="77"/>
        <end position="102"/>
    </location>
</feature>
<accession>A0A4P7CTI9</accession>
<dbReference type="EMBL" id="CP038148">
    <property type="protein sequence ID" value="QBQ97581.1"/>
    <property type="molecule type" value="Genomic_DNA"/>
</dbReference>
<sequence>MATFAVDGVRISASTDRVTHVRWAPIDPHSHDWLSPPRISEVADVAHDIRLGAVVYSVFTLGGMKFLGPKIKTVPHPNGVDGIDMEVPDGSVEKSMDDLPRV</sequence>
<dbReference type="KEGG" id="ppai:E1956_10590"/>